<dbReference type="InterPro" id="IPR001261">
    <property type="entry name" value="ArgE/DapE_CS"/>
</dbReference>
<dbReference type="GO" id="GO:0006508">
    <property type="term" value="P:proteolysis"/>
    <property type="evidence" value="ECO:0007669"/>
    <property type="project" value="UniProtKB-KW"/>
</dbReference>
<accession>T0J7Y9</accession>
<feature type="chain" id="PRO_5004577925" evidence="6">
    <location>
        <begin position="27"/>
        <end position="473"/>
    </location>
</feature>
<dbReference type="eggNOG" id="COG0624">
    <property type="taxonomic scope" value="Bacteria"/>
</dbReference>
<dbReference type="InterPro" id="IPR002933">
    <property type="entry name" value="Peptidase_M20"/>
</dbReference>
<feature type="signal peptide" evidence="6">
    <location>
        <begin position="1"/>
        <end position="26"/>
    </location>
</feature>
<evidence type="ECO:0000313" key="8">
    <source>
        <dbReference type="EMBL" id="EQB34071.1"/>
    </source>
</evidence>
<protein>
    <submittedName>
        <fullName evidence="8">Peptidase M20</fullName>
    </submittedName>
</protein>
<keyword evidence="9" id="KW-1185">Reference proteome</keyword>
<keyword evidence="5" id="KW-0862">Zinc</keyword>
<reference evidence="8 9" key="1">
    <citation type="journal article" date="2013" name="Genome Announc.">
        <title>Draft Genome Sequence of Sphingobium ummariense Strain RL-3, a Hexachlorocyclohexane-Degrading Bacterium.</title>
        <authorList>
            <person name="Kohli P."/>
            <person name="Dua A."/>
            <person name="Sangwan N."/>
            <person name="Oldach P."/>
            <person name="Khurana J.P."/>
            <person name="Lal R."/>
        </authorList>
    </citation>
    <scope>NUCLEOTIDE SEQUENCE [LARGE SCALE GENOMIC DNA]</scope>
    <source>
        <strain evidence="8 9">RL-3</strain>
    </source>
</reference>
<sequence length="473" mass="50767">MRTFGRWLAGSIMAMAAAGLATPSQAATAPDDASFRALLKEMVETDSSAESGSCTAVTEKVAARMKAAGFPEQNLHLFVPEGDPKAGILVAVYPGRDPKLKAVLMLGHVDVVNARRADWTRDPYAFIEENGYYYGRGVADMKAQDAIWVDNLLRFQAEKYKPLRTIKMALTCGEEGGGFVNGARWLVDNQKALVDAGLALNEGGYGELDEKGNPIDQQFQAAQKVVMQFTLETTNPGGHSSVPRPDNAIYSLARALDRLSRYDFPVQFIDANKAYFTRMASVVGGEKGKAMTAIVANPQDKAASDLLNTSPAHHSMLRTTCVATLLSAGHAANALPQRATATVNCRVMPGVPTEEVLATLVKVVDDPEVKVTASRGYRPANPAPVTDKILAPATKVSQQIWPNVPVVPYLATGATDAVSLNAAGIPTYGVSGLFRDPDGNGVHGLNERLRVRSVMEGRQFLYGLVKAYADQKD</sequence>
<comment type="similarity">
    <text evidence="1">Belongs to the peptidase M20A family.</text>
</comment>
<dbReference type="PROSITE" id="PS00758">
    <property type="entry name" value="ARGE_DAPE_CPG2_1"/>
    <property type="match status" value="1"/>
</dbReference>
<evidence type="ECO:0000256" key="5">
    <source>
        <dbReference type="ARBA" id="ARBA00022833"/>
    </source>
</evidence>
<evidence type="ECO:0000256" key="1">
    <source>
        <dbReference type="ARBA" id="ARBA00006247"/>
    </source>
</evidence>
<evidence type="ECO:0000256" key="2">
    <source>
        <dbReference type="ARBA" id="ARBA00022670"/>
    </source>
</evidence>
<feature type="domain" description="Peptidase M20 dimerisation" evidence="7">
    <location>
        <begin position="222"/>
        <end position="369"/>
    </location>
</feature>
<proteinExistence type="inferred from homology"/>
<dbReference type="SUPFAM" id="SSF55031">
    <property type="entry name" value="Bacterial exopeptidase dimerisation domain"/>
    <property type="match status" value="1"/>
</dbReference>
<comment type="caution">
    <text evidence="8">The sequence shown here is derived from an EMBL/GenBank/DDBJ whole genome shotgun (WGS) entry which is preliminary data.</text>
</comment>
<evidence type="ECO:0000256" key="6">
    <source>
        <dbReference type="SAM" id="SignalP"/>
    </source>
</evidence>
<dbReference type="PANTHER" id="PTHR45962:SF1">
    <property type="entry name" value="N-FATTY-ACYL-AMINO ACID SYNTHASE_HYDROLASE PM20D1"/>
    <property type="match status" value="1"/>
</dbReference>
<dbReference type="InterPro" id="IPR047177">
    <property type="entry name" value="Pept_M20A"/>
</dbReference>
<dbReference type="PANTHER" id="PTHR45962">
    <property type="entry name" value="N-FATTY-ACYL-AMINO ACID SYNTHASE/HYDROLASE PM20D1"/>
    <property type="match status" value="1"/>
</dbReference>
<evidence type="ECO:0000313" key="9">
    <source>
        <dbReference type="Proteomes" id="UP000015523"/>
    </source>
</evidence>
<dbReference type="Pfam" id="PF07687">
    <property type="entry name" value="M20_dimer"/>
    <property type="match status" value="1"/>
</dbReference>
<evidence type="ECO:0000256" key="3">
    <source>
        <dbReference type="ARBA" id="ARBA00022723"/>
    </source>
</evidence>
<dbReference type="InterPro" id="IPR011650">
    <property type="entry name" value="Peptidase_M20_dimer"/>
</dbReference>
<dbReference type="InterPro" id="IPR036264">
    <property type="entry name" value="Bact_exopeptidase_dim_dom"/>
</dbReference>
<dbReference type="GO" id="GO:0046872">
    <property type="term" value="F:metal ion binding"/>
    <property type="evidence" value="ECO:0007669"/>
    <property type="project" value="UniProtKB-KW"/>
</dbReference>
<dbReference type="Proteomes" id="UP000015523">
    <property type="component" value="Unassembled WGS sequence"/>
</dbReference>
<dbReference type="OrthoDB" id="9809784at2"/>
<gene>
    <name evidence="8" type="ORF">M529_01085</name>
</gene>
<dbReference type="PATRIC" id="fig|1346791.3.peg.206"/>
<dbReference type="Gene3D" id="1.10.150.900">
    <property type="match status" value="1"/>
</dbReference>
<name>T0J7Y9_9SPHN</name>
<keyword evidence="2" id="KW-0645">Protease</keyword>
<dbReference type="STRING" id="1346791.M529_01085"/>
<dbReference type="Pfam" id="PF01546">
    <property type="entry name" value="Peptidase_M20"/>
    <property type="match status" value="1"/>
</dbReference>
<dbReference type="RefSeq" id="WP_021316274.1">
    <property type="nucleotide sequence ID" value="NZ_AUWY01000021.1"/>
</dbReference>
<dbReference type="SUPFAM" id="SSF53187">
    <property type="entry name" value="Zn-dependent exopeptidases"/>
    <property type="match status" value="1"/>
</dbReference>
<dbReference type="GO" id="GO:0008233">
    <property type="term" value="F:peptidase activity"/>
    <property type="evidence" value="ECO:0007669"/>
    <property type="project" value="UniProtKB-KW"/>
</dbReference>
<keyword evidence="3" id="KW-0479">Metal-binding</keyword>
<organism evidence="8 9">
    <name type="scientific">Sphingobium ummariense RL-3</name>
    <dbReference type="NCBI Taxonomy" id="1346791"/>
    <lineage>
        <taxon>Bacteria</taxon>
        <taxon>Pseudomonadati</taxon>
        <taxon>Pseudomonadota</taxon>
        <taxon>Alphaproteobacteria</taxon>
        <taxon>Sphingomonadales</taxon>
        <taxon>Sphingomonadaceae</taxon>
        <taxon>Sphingobium</taxon>
    </lineage>
</organism>
<dbReference type="Gene3D" id="3.30.70.360">
    <property type="match status" value="1"/>
</dbReference>
<evidence type="ECO:0000256" key="4">
    <source>
        <dbReference type="ARBA" id="ARBA00022801"/>
    </source>
</evidence>
<dbReference type="Gene3D" id="3.40.630.10">
    <property type="entry name" value="Zn peptidases"/>
    <property type="match status" value="1"/>
</dbReference>
<evidence type="ECO:0000259" key="7">
    <source>
        <dbReference type="Pfam" id="PF07687"/>
    </source>
</evidence>
<keyword evidence="6" id="KW-0732">Signal</keyword>
<keyword evidence="4" id="KW-0378">Hydrolase</keyword>
<dbReference type="NCBIfam" id="NF006596">
    <property type="entry name" value="PRK09133.1"/>
    <property type="match status" value="1"/>
</dbReference>
<dbReference type="EMBL" id="AUWY01000021">
    <property type="protein sequence ID" value="EQB34071.1"/>
    <property type="molecule type" value="Genomic_DNA"/>
</dbReference>
<dbReference type="AlphaFoldDB" id="T0J7Y9"/>